<dbReference type="GO" id="GO:0005524">
    <property type="term" value="F:ATP binding"/>
    <property type="evidence" value="ECO:0007669"/>
    <property type="project" value="UniProtKB-KW"/>
</dbReference>
<keyword evidence="6" id="KW-0547">Nucleotide-binding</keyword>
<dbReference type="GO" id="GO:0015833">
    <property type="term" value="P:peptide transport"/>
    <property type="evidence" value="ECO:0007669"/>
    <property type="project" value="InterPro"/>
</dbReference>
<evidence type="ECO:0000256" key="10">
    <source>
        <dbReference type="SAM" id="MobiDB-lite"/>
    </source>
</evidence>
<feature type="domain" description="ABC transporter" evidence="11">
    <location>
        <begin position="18"/>
        <end position="267"/>
    </location>
</feature>
<dbReference type="InterPro" id="IPR050388">
    <property type="entry name" value="ABC_Ni/Peptide_Import"/>
</dbReference>
<keyword evidence="9" id="KW-0472">Membrane</keyword>
<dbReference type="PROSITE" id="PS00211">
    <property type="entry name" value="ABC_TRANSPORTER_1"/>
    <property type="match status" value="2"/>
</dbReference>
<dbReference type="PROSITE" id="PS50893">
    <property type="entry name" value="ABC_TRANSPORTER_2"/>
    <property type="match status" value="2"/>
</dbReference>
<gene>
    <name evidence="12" type="ORF">EYW47_01080</name>
</gene>
<evidence type="ECO:0000313" key="12">
    <source>
        <dbReference type="EMBL" id="TDG26546.1"/>
    </source>
</evidence>
<keyword evidence="13" id="KW-1185">Reference proteome</keyword>
<feature type="region of interest" description="Disordered" evidence="10">
    <location>
        <begin position="277"/>
        <end position="308"/>
    </location>
</feature>
<dbReference type="InterPro" id="IPR017871">
    <property type="entry name" value="ABC_transporter-like_CS"/>
</dbReference>
<comment type="caution">
    <text evidence="12">The sequence shown here is derived from an EMBL/GenBank/DDBJ whole genome shotgun (WGS) entry which is preliminary data.</text>
</comment>
<evidence type="ECO:0000256" key="2">
    <source>
        <dbReference type="ARBA" id="ARBA00005417"/>
    </source>
</evidence>
<evidence type="ECO:0000256" key="7">
    <source>
        <dbReference type="ARBA" id="ARBA00022840"/>
    </source>
</evidence>
<dbReference type="SMART" id="SM00382">
    <property type="entry name" value="AAA"/>
    <property type="match status" value="2"/>
</dbReference>
<feature type="compositionally biased region" description="Basic and acidic residues" evidence="10">
    <location>
        <begin position="284"/>
        <end position="302"/>
    </location>
</feature>
<evidence type="ECO:0000259" key="11">
    <source>
        <dbReference type="PROSITE" id="PS50893"/>
    </source>
</evidence>
<dbReference type="SUPFAM" id="SSF52540">
    <property type="entry name" value="P-loop containing nucleoside triphosphate hydrolases"/>
    <property type="match status" value="2"/>
</dbReference>
<dbReference type="GO" id="GO:0016887">
    <property type="term" value="F:ATP hydrolysis activity"/>
    <property type="evidence" value="ECO:0007669"/>
    <property type="project" value="InterPro"/>
</dbReference>
<keyword evidence="7 12" id="KW-0067">ATP-binding</keyword>
<dbReference type="InterPro" id="IPR013563">
    <property type="entry name" value="Oligopep_ABC_C"/>
</dbReference>
<evidence type="ECO:0000256" key="5">
    <source>
        <dbReference type="ARBA" id="ARBA00022519"/>
    </source>
</evidence>
<evidence type="ECO:0000313" key="13">
    <source>
        <dbReference type="Proteomes" id="UP000295722"/>
    </source>
</evidence>
<comment type="similarity">
    <text evidence="2">Belongs to the ABC transporter superfamily.</text>
</comment>
<dbReference type="NCBIfam" id="NF007739">
    <property type="entry name" value="PRK10419.1"/>
    <property type="match status" value="2"/>
</dbReference>
<dbReference type="InterPro" id="IPR003439">
    <property type="entry name" value="ABC_transporter-like_ATP-bd"/>
</dbReference>
<protein>
    <submittedName>
        <fullName evidence="12">ABC transporter ATP-binding protein</fullName>
    </submittedName>
</protein>
<organism evidence="12 13">
    <name type="scientific">Paraburkholderia silviterrae</name>
    <dbReference type="NCBI Taxonomy" id="2528715"/>
    <lineage>
        <taxon>Bacteria</taxon>
        <taxon>Pseudomonadati</taxon>
        <taxon>Pseudomonadota</taxon>
        <taxon>Betaproteobacteria</taxon>
        <taxon>Burkholderiales</taxon>
        <taxon>Burkholderiaceae</taxon>
        <taxon>Paraburkholderia</taxon>
    </lineage>
</organism>
<keyword evidence="4" id="KW-1003">Cell membrane</keyword>
<dbReference type="Proteomes" id="UP000295722">
    <property type="component" value="Unassembled WGS sequence"/>
</dbReference>
<dbReference type="CDD" id="cd03257">
    <property type="entry name" value="ABC_NikE_OppD_transporters"/>
    <property type="match status" value="2"/>
</dbReference>
<proteinExistence type="inferred from homology"/>
<keyword evidence="8" id="KW-1278">Translocase</keyword>
<evidence type="ECO:0000256" key="8">
    <source>
        <dbReference type="ARBA" id="ARBA00022967"/>
    </source>
</evidence>
<comment type="subcellular location">
    <subcellularLocation>
        <location evidence="1">Cell inner membrane</location>
        <topology evidence="1">Peripheral membrane protein</topology>
    </subcellularLocation>
</comment>
<sequence length="631" mass="68905">MAHANPTTRATARTPTLLQVEGLCVTYAQEHGRHTAVQNLSFDIAHGEAFGLVGESGSGKSSAAMAILRYLPRHARTSGSLLFEGSDLSTLSRKQLRALRGERIAAVYQHAGAALNPGLTIGQQIVETLRTHRPMSRPEARERAASLLAQVRLSNPRAVLDRYPHELSGGMQQRATIAMAIGLEPALLILDEPTTALDASVRTEIVAILDALRREHRTGLLLISHDIDLIQRTTDRMGVMRNGLLVEQGKTGTVTTRPAHAYTRGLIASLPRGHVTKHTGRLATSDDRPDVAVDPDPPRDATRQPPRTALRCTGISHTYGTHSVLHNIHLEIEAGTTYGLIGESGSGKSTLAKIVTGLVKPTSGAIELFGETLDARVESRTTDDRRTLQMVFQSPDTTLNPRHRIHRILSNPLRRLARLPRVEAHRQIDALLRAVQLQAEHRSSMPGALSGGQRQRVAIARAFAGTPRLVVLDEPTSALDVSVQAAVLNLLNDLQRQRGTSYLLISHDLNVVRYMADQVGVLYRGHLVETGPAERVFQGPNHPYTRLLLTSAGCKDPAGSSLARRGCVFADRCPIADARCQQESPPARRDDAGHMIRCWRERAELEVLTPTIQEALEQCVAAATQRCHSRL</sequence>
<dbReference type="AlphaFoldDB" id="A0A4R5MI04"/>
<evidence type="ECO:0000256" key="4">
    <source>
        <dbReference type="ARBA" id="ARBA00022475"/>
    </source>
</evidence>
<evidence type="ECO:0000256" key="1">
    <source>
        <dbReference type="ARBA" id="ARBA00004417"/>
    </source>
</evidence>
<dbReference type="NCBIfam" id="NF008453">
    <property type="entry name" value="PRK11308.1"/>
    <property type="match status" value="2"/>
</dbReference>
<dbReference type="PANTHER" id="PTHR43297:SF14">
    <property type="entry name" value="ATPASE AAA-TYPE CORE DOMAIN-CONTAINING PROTEIN"/>
    <property type="match status" value="1"/>
</dbReference>
<dbReference type="EMBL" id="SMRP01000001">
    <property type="protein sequence ID" value="TDG26546.1"/>
    <property type="molecule type" value="Genomic_DNA"/>
</dbReference>
<dbReference type="Pfam" id="PF00005">
    <property type="entry name" value="ABC_tran"/>
    <property type="match status" value="2"/>
</dbReference>
<dbReference type="PANTHER" id="PTHR43297">
    <property type="entry name" value="OLIGOPEPTIDE TRANSPORT ATP-BINDING PROTEIN APPD"/>
    <property type="match status" value="1"/>
</dbReference>
<evidence type="ECO:0000256" key="9">
    <source>
        <dbReference type="ARBA" id="ARBA00023136"/>
    </source>
</evidence>
<dbReference type="NCBIfam" id="TIGR01727">
    <property type="entry name" value="oligo_HPY"/>
    <property type="match status" value="1"/>
</dbReference>
<accession>A0A4R5MI04</accession>
<dbReference type="OrthoDB" id="9802772at2"/>
<dbReference type="InterPro" id="IPR027417">
    <property type="entry name" value="P-loop_NTPase"/>
</dbReference>
<dbReference type="InterPro" id="IPR003593">
    <property type="entry name" value="AAA+_ATPase"/>
</dbReference>
<reference evidence="12 13" key="1">
    <citation type="submission" date="2019-03" db="EMBL/GenBank/DDBJ databases">
        <title>Paraburkholderia sp. 4M-K11, isolated from subtropical forest soil.</title>
        <authorList>
            <person name="Gao Z.-H."/>
            <person name="Qiu L.-H."/>
        </authorList>
    </citation>
    <scope>NUCLEOTIDE SEQUENCE [LARGE SCALE GENOMIC DNA]</scope>
    <source>
        <strain evidence="12 13">4M-K11</strain>
    </source>
</reference>
<keyword evidence="5" id="KW-0997">Cell inner membrane</keyword>
<evidence type="ECO:0000256" key="3">
    <source>
        <dbReference type="ARBA" id="ARBA00022448"/>
    </source>
</evidence>
<feature type="domain" description="ABC transporter" evidence="11">
    <location>
        <begin position="310"/>
        <end position="549"/>
    </location>
</feature>
<dbReference type="Gene3D" id="3.40.50.300">
    <property type="entry name" value="P-loop containing nucleotide triphosphate hydrolases"/>
    <property type="match status" value="2"/>
</dbReference>
<dbReference type="GO" id="GO:0005886">
    <property type="term" value="C:plasma membrane"/>
    <property type="evidence" value="ECO:0007669"/>
    <property type="project" value="UniProtKB-SubCell"/>
</dbReference>
<keyword evidence="3" id="KW-0813">Transport</keyword>
<evidence type="ECO:0000256" key="6">
    <source>
        <dbReference type="ARBA" id="ARBA00022741"/>
    </source>
</evidence>
<name>A0A4R5MI04_9BURK</name>
<dbReference type="Pfam" id="PF08352">
    <property type="entry name" value="oligo_HPY"/>
    <property type="match status" value="2"/>
</dbReference>